<dbReference type="InterPro" id="IPR005500">
    <property type="entry name" value="DUF309"/>
</dbReference>
<dbReference type="EMBL" id="JAXOFX010000002">
    <property type="protein sequence ID" value="MDZ5471143.1"/>
    <property type="molecule type" value="Genomic_DNA"/>
</dbReference>
<evidence type="ECO:0000313" key="1">
    <source>
        <dbReference type="EMBL" id="MDZ5471143.1"/>
    </source>
</evidence>
<dbReference type="Gene3D" id="1.10.3450.10">
    <property type="entry name" value="TTHA0068-like"/>
    <property type="match status" value="1"/>
</dbReference>
<keyword evidence="2" id="KW-1185">Reference proteome</keyword>
<dbReference type="Proteomes" id="UP001290455">
    <property type="component" value="Unassembled WGS sequence"/>
</dbReference>
<organism evidence="1 2">
    <name type="scientific">Robertmurraya mangrovi</name>
    <dbReference type="NCBI Taxonomy" id="3098077"/>
    <lineage>
        <taxon>Bacteria</taxon>
        <taxon>Bacillati</taxon>
        <taxon>Bacillota</taxon>
        <taxon>Bacilli</taxon>
        <taxon>Bacillales</taxon>
        <taxon>Bacillaceae</taxon>
        <taxon>Robertmurraya</taxon>
    </lineage>
</organism>
<dbReference type="PANTHER" id="PTHR34796">
    <property type="entry name" value="EXPRESSED PROTEIN"/>
    <property type="match status" value="1"/>
</dbReference>
<dbReference type="InterPro" id="IPR023203">
    <property type="entry name" value="TTHA0068_sf"/>
</dbReference>
<gene>
    <name evidence="1" type="ORF">SM124_05240</name>
</gene>
<name>A0ABU5IVH9_9BACI</name>
<protein>
    <submittedName>
        <fullName evidence="1">DUF309 domain-containing protein</fullName>
    </submittedName>
</protein>
<proteinExistence type="predicted"/>
<keyword evidence="1" id="KW-0614">Plasmid</keyword>
<dbReference type="Pfam" id="PF03745">
    <property type="entry name" value="DUF309"/>
    <property type="match status" value="1"/>
</dbReference>
<evidence type="ECO:0000313" key="2">
    <source>
        <dbReference type="Proteomes" id="UP001290455"/>
    </source>
</evidence>
<geneLocation type="plasmid" evidence="1">
    <name>unnamed</name>
</geneLocation>
<sequence length="175" mass="20804">MYAQEYIDYLVHFHGDRDYFECHEILEEYWKKVDRGNKESILVGFILLAVSTYHHRRNNFSGAVRTLIKATEIFKKQEQKIHSFGLDKEGFFILIQERLKLMEAQKPYDSMNLPIGDAQLIEACIRTCRMKGFTWGTESDLTNEELIHRHSTRDRSDVIQERMQSLKNKQNKSRE</sequence>
<accession>A0ABU5IVH9</accession>
<dbReference type="RefSeq" id="WP_322445215.1">
    <property type="nucleotide sequence ID" value="NZ_JAXOFX010000002.1"/>
</dbReference>
<dbReference type="SUPFAM" id="SSF140663">
    <property type="entry name" value="TTHA0068-like"/>
    <property type="match status" value="1"/>
</dbReference>
<comment type="caution">
    <text evidence="1">The sequence shown here is derived from an EMBL/GenBank/DDBJ whole genome shotgun (WGS) entry which is preliminary data.</text>
</comment>
<reference evidence="1 2" key="1">
    <citation type="submission" date="2023-11" db="EMBL/GenBank/DDBJ databases">
        <title>Bacillus jintuensis, isolated from a mudflat on the Beibu Gulf coast.</title>
        <authorList>
            <person name="Li M."/>
        </authorList>
    </citation>
    <scope>NUCLEOTIDE SEQUENCE [LARGE SCALE GENOMIC DNA]</scope>
    <source>
        <strain evidence="1 2">31A1R</strain>
        <plasmid evidence="1">unnamed</plasmid>
    </source>
</reference>
<dbReference type="PANTHER" id="PTHR34796:SF1">
    <property type="entry name" value="EXPRESSED PROTEIN"/>
    <property type="match status" value="1"/>
</dbReference>